<dbReference type="GO" id="GO:0005524">
    <property type="term" value="F:ATP binding"/>
    <property type="evidence" value="ECO:0007669"/>
    <property type="project" value="UniProtKB-KW"/>
</dbReference>
<evidence type="ECO:0000313" key="6">
    <source>
        <dbReference type="EMBL" id="EFN65604.1"/>
    </source>
</evidence>
<dbReference type="GO" id="GO:0006772">
    <property type="term" value="P:thiamine metabolic process"/>
    <property type="evidence" value="ECO:0007669"/>
    <property type="project" value="InterPro"/>
</dbReference>
<accession>E2ALT4</accession>
<dbReference type="EMBL" id="GL440629">
    <property type="protein sequence ID" value="EFN65604.1"/>
    <property type="molecule type" value="Genomic_DNA"/>
</dbReference>
<dbReference type="SUPFAM" id="SSF63999">
    <property type="entry name" value="Thiamin pyrophosphokinase, catalytic domain"/>
    <property type="match status" value="1"/>
</dbReference>
<dbReference type="Gene3D" id="3.40.50.10240">
    <property type="entry name" value="Thiamin pyrophosphokinase, catalytic domain"/>
    <property type="match status" value="1"/>
</dbReference>
<feature type="domain" description="Thiamin pyrophosphokinase thiamin-binding" evidence="5">
    <location>
        <begin position="146"/>
        <end position="216"/>
    </location>
</feature>
<dbReference type="GO" id="GO:0016301">
    <property type="term" value="F:kinase activity"/>
    <property type="evidence" value="ECO:0007669"/>
    <property type="project" value="UniProtKB-KW"/>
</dbReference>
<evidence type="ECO:0000256" key="4">
    <source>
        <dbReference type="ARBA" id="ARBA00022840"/>
    </source>
</evidence>
<dbReference type="SMART" id="SM00983">
    <property type="entry name" value="TPK_B1_binding"/>
    <property type="match status" value="1"/>
</dbReference>
<keyword evidence="3 6" id="KW-0418">Kinase</keyword>
<dbReference type="GO" id="GO:0030975">
    <property type="term" value="F:thiamine binding"/>
    <property type="evidence" value="ECO:0007669"/>
    <property type="project" value="InterPro"/>
</dbReference>
<reference evidence="6 7" key="1">
    <citation type="journal article" date="2010" name="Science">
        <title>Genomic comparison of the ants Camponotus floridanus and Harpegnathos saltator.</title>
        <authorList>
            <person name="Bonasio R."/>
            <person name="Zhang G."/>
            <person name="Ye C."/>
            <person name="Mutti N.S."/>
            <person name="Fang X."/>
            <person name="Qin N."/>
            <person name="Donahue G."/>
            <person name="Yang P."/>
            <person name="Li Q."/>
            <person name="Li C."/>
            <person name="Zhang P."/>
            <person name="Huang Z."/>
            <person name="Berger S.L."/>
            <person name="Reinberg D."/>
            <person name="Wang J."/>
            <person name="Liebig J."/>
        </authorList>
    </citation>
    <scope>NUCLEOTIDE SEQUENCE [LARGE SCALE GENOMIC DNA]</scope>
    <source>
        <strain evidence="7">C129</strain>
    </source>
</reference>
<dbReference type="Pfam" id="PF04265">
    <property type="entry name" value="TPK_B1_binding"/>
    <property type="match status" value="1"/>
</dbReference>
<dbReference type="OrthoDB" id="25149at2759"/>
<evidence type="ECO:0000313" key="7">
    <source>
        <dbReference type="Proteomes" id="UP000000311"/>
    </source>
</evidence>
<dbReference type="InterPro" id="IPR007373">
    <property type="entry name" value="Thiamin_PyroPKinase_B1-bd"/>
</dbReference>
<dbReference type="PANTHER" id="PTHR13622:SF8">
    <property type="entry name" value="THIAMIN PYROPHOSPHOKINASE 1"/>
    <property type="match status" value="1"/>
</dbReference>
<keyword evidence="1" id="KW-0808">Transferase</keyword>
<dbReference type="Gene3D" id="2.60.120.320">
    <property type="entry name" value="Thiamin pyrophosphokinase, thiamin-binding domain"/>
    <property type="match status" value="1"/>
</dbReference>
<sequence length="313" mass="34514">MLRFWQKAQITVTVDGGTHRWLKYLEEHGIDLSNDEHKQYIPDLVTGDMDSCPPNIIEKVKNIGSTIVKTPDQNHTDYTKALLQVAHYAKTKNINLGEIYVLAETSGRFDHIIGNINTLYKSDKLVGNVQVIQIASNSLTWSLKPGLHTIYIPEILVKQHSWCGLLPFGRPVNCISTSGLKWNLNNTTMQFGGLVSTSNTYDNLTSEVTINTDTMVIWTMGIEPFMGTVNNEEITSSIDNNKSHATAIGAKIGARSLTVVAISCCECLRLRVLADEGELAHGGGSRSSSSPFRSVALRGSHNLLSAYRVYCCV</sequence>
<dbReference type="FunFam" id="2.60.120.320:FF:000001">
    <property type="entry name" value="Thiamine pyrophosphokinase"/>
    <property type="match status" value="1"/>
</dbReference>
<proteinExistence type="predicted"/>
<dbReference type="OMA" id="HHLYMMT"/>
<dbReference type="SUPFAM" id="SSF63862">
    <property type="entry name" value="Thiamin pyrophosphokinase, substrate-binding domain"/>
    <property type="match status" value="1"/>
</dbReference>
<keyword evidence="2" id="KW-0547">Nucleotide-binding</keyword>
<organism evidence="7">
    <name type="scientific">Camponotus floridanus</name>
    <name type="common">Florida carpenter ant</name>
    <dbReference type="NCBI Taxonomy" id="104421"/>
    <lineage>
        <taxon>Eukaryota</taxon>
        <taxon>Metazoa</taxon>
        <taxon>Ecdysozoa</taxon>
        <taxon>Arthropoda</taxon>
        <taxon>Hexapoda</taxon>
        <taxon>Insecta</taxon>
        <taxon>Pterygota</taxon>
        <taxon>Neoptera</taxon>
        <taxon>Endopterygota</taxon>
        <taxon>Hymenoptera</taxon>
        <taxon>Apocrita</taxon>
        <taxon>Aculeata</taxon>
        <taxon>Formicoidea</taxon>
        <taxon>Formicidae</taxon>
        <taxon>Formicinae</taxon>
        <taxon>Camponotus</taxon>
    </lineage>
</organism>
<dbReference type="STRING" id="104421.E2ALT4"/>
<dbReference type="Pfam" id="PF04263">
    <property type="entry name" value="TPK_catalytic"/>
    <property type="match status" value="1"/>
</dbReference>
<keyword evidence="4" id="KW-0067">ATP-binding</keyword>
<dbReference type="PANTHER" id="PTHR13622">
    <property type="entry name" value="THIAMIN PYROPHOSPHOKINASE"/>
    <property type="match status" value="1"/>
</dbReference>
<dbReference type="Proteomes" id="UP000000311">
    <property type="component" value="Unassembled WGS sequence"/>
</dbReference>
<evidence type="ECO:0000259" key="5">
    <source>
        <dbReference type="SMART" id="SM00983"/>
    </source>
</evidence>
<dbReference type="GO" id="GO:0009229">
    <property type="term" value="P:thiamine diphosphate biosynthetic process"/>
    <property type="evidence" value="ECO:0007669"/>
    <property type="project" value="InterPro"/>
</dbReference>
<dbReference type="FunCoup" id="E2ALT4">
    <property type="interactions" value="396"/>
</dbReference>
<dbReference type="InterPro" id="IPR006282">
    <property type="entry name" value="Thi_PPkinase"/>
</dbReference>
<dbReference type="InterPro" id="IPR036371">
    <property type="entry name" value="TPK_B1-bd_sf"/>
</dbReference>
<dbReference type="InParanoid" id="E2ALT4"/>
<dbReference type="GO" id="GO:0004788">
    <property type="term" value="F:thiamine diphosphokinase activity"/>
    <property type="evidence" value="ECO:0007669"/>
    <property type="project" value="InterPro"/>
</dbReference>
<evidence type="ECO:0000256" key="1">
    <source>
        <dbReference type="ARBA" id="ARBA00022679"/>
    </source>
</evidence>
<dbReference type="AlphaFoldDB" id="E2ALT4"/>
<evidence type="ECO:0000256" key="2">
    <source>
        <dbReference type="ARBA" id="ARBA00022741"/>
    </source>
</evidence>
<dbReference type="InterPro" id="IPR007371">
    <property type="entry name" value="TPK_catalytic"/>
</dbReference>
<gene>
    <name evidence="6" type="ORF">EAG_10598</name>
</gene>
<name>E2ALT4_CAMFO</name>
<protein>
    <submittedName>
        <fullName evidence="6">Thiamin pyrophosphokinase 1</fullName>
    </submittedName>
</protein>
<dbReference type="NCBIfam" id="TIGR01378">
    <property type="entry name" value="thi_PPkinase"/>
    <property type="match status" value="1"/>
</dbReference>
<evidence type="ECO:0000256" key="3">
    <source>
        <dbReference type="ARBA" id="ARBA00022777"/>
    </source>
</evidence>
<keyword evidence="7" id="KW-1185">Reference proteome</keyword>
<dbReference type="InterPro" id="IPR036759">
    <property type="entry name" value="TPK_catalytic_sf"/>
</dbReference>
<dbReference type="CDD" id="cd07995">
    <property type="entry name" value="TPK"/>
    <property type="match status" value="1"/>
</dbReference>